<sequence length="190" mass="20517">MAAEEKPKIFEDTRDIVLSLGVVVVMMGLAVGATGLCSVNPEETEYARINEVDASTFLDLESRGTKTVIRDPEMPAGWTPNSARRTSVAGEIASAVGWVTADDGFVQSVQTSVPLEDALKNYDGHYRPEERTVTVEGKQVRVLSTDEKNVRDLWGVDLGDARLLLSGSSKDADFETAVRAFIAATPLNNA</sequence>
<keyword evidence="1" id="KW-0812">Transmembrane</keyword>
<dbReference type="Proteomes" id="UP000185491">
    <property type="component" value="Chromosome"/>
</dbReference>
<dbReference type="AlphaFoldDB" id="A0A1L7D3Y1"/>
<reference evidence="2 3" key="1">
    <citation type="submission" date="2014-08" db="EMBL/GenBank/DDBJ databases">
        <title>Complete genome sequence of Corynebacterium phocae M408/89/1(T)(=DSM 44612(T)), isolated from the common seal (Phoca vitulina).</title>
        <authorList>
            <person name="Ruckert C."/>
            <person name="Albersmeier A."/>
            <person name="Winkler A."/>
            <person name="Kalinowski J."/>
        </authorList>
    </citation>
    <scope>NUCLEOTIDE SEQUENCE [LARGE SCALE GENOMIC DNA]</scope>
    <source>
        <strain evidence="2 3">M408/89/1</strain>
    </source>
</reference>
<dbReference type="Pfam" id="PF14030">
    <property type="entry name" value="DUF4245"/>
    <property type="match status" value="1"/>
</dbReference>
<dbReference type="STRING" id="161895.CPHO_08045"/>
<name>A0A1L7D3Y1_9CORY</name>
<evidence type="ECO:0000313" key="3">
    <source>
        <dbReference type="Proteomes" id="UP000185491"/>
    </source>
</evidence>
<dbReference type="KEGG" id="cpho:CPHO_08045"/>
<evidence type="ECO:0008006" key="4">
    <source>
        <dbReference type="Google" id="ProtNLM"/>
    </source>
</evidence>
<evidence type="ECO:0000256" key="1">
    <source>
        <dbReference type="SAM" id="Phobius"/>
    </source>
</evidence>
<feature type="transmembrane region" description="Helical" evidence="1">
    <location>
        <begin position="16"/>
        <end position="36"/>
    </location>
</feature>
<evidence type="ECO:0000313" key="2">
    <source>
        <dbReference type="EMBL" id="APT92844.1"/>
    </source>
</evidence>
<accession>A0A1L7D3Y1</accession>
<protein>
    <recommendedName>
        <fullName evidence="4">DUF4245 domain-containing protein</fullName>
    </recommendedName>
</protein>
<gene>
    <name evidence="2" type="ORF">CPHO_08045</name>
</gene>
<proteinExistence type="predicted"/>
<keyword evidence="1" id="KW-0472">Membrane</keyword>
<dbReference type="OrthoDB" id="4772660at2"/>
<dbReference type="RefSeq" id="WP_075734773.1">
    <property type="nucleotide sequence ID" value="NZ_CP009249.1"/>
</dbReference>
<organism evidence="2 3">
    <name type="scientific">Corynebacterium phocae</name>
    <dbReference type="NCBI Taxonomy" id="161895"/>
    <lineage>
        <taxon>Bacteria</taxon>
        <taxon>Bacillati</taxon>
        <taxon>Actinomycetota</taxon>
        <taxon>Actinomycetes</taxon>
        <taxon>Mycobacteriales</taxon>
        <taxon>Corynebacteriaceae</taxon>
        <taxon>Corynebacterium</taxon>
    </lineage>
</organism>
<keyword evidence="3" id="KW-1185">Reference proteome</keyword>
<dbReference type="EMBL" id="CP009249">
    <property type="protein sequence ID" value="APT92844.1"/>
    <property type="molecule type" value="Genomic_DNA"/>
</dbReference>
<dbReference type="InterPro" id="IPR025339">
    <property type="entry name" value="DUF4245"/>
</dbReference>
<keyword evidence="1" id="KW-1133">Transmembrane helix</keyword>